<protein>
    <recommendedName>
        <fullName evidence="1">URB1 N-terminal domain-containing protein</fullName>
    </recommendedName>
</protein>
<evidence type="ECO:0000259" key="1">
    <source>
        <dbReference type="Pfam" id="PF11707"/>
    </source>
</evidence>
<dbReference type="InterPro" id="IPR039844">
    <property type="entry name" value="URB1"/>
</dbReference>
<sequence>MECAEIFRLLEGEKHMENELMLIFESLETILLRTASDLSHFSMVGSTIVRKTTTSFMKLLQSSLHSEN</sequence>
<accession>A0A8T2PFM4</accession>
<evidence type="ECO:0000313" key="2">
    <source>
        <dbReference type="EMBL" id="KAG9348442.1"/>
    </source>
</evidence>
<dbReference type="Pfam" id="PF11707">
    <property type="entry name" value="Npa1"/>
    <property type="match status" value="1"/>
</dbReference>
<gene>
    <name evidence="2" type="ORF">JZ751_002177</name>
</gene>
<evidence type="ECO:0000313" key="3">
    <source>
        <dbReference type="Proteomes" id="UP000824540"/>
    </source>
</evidence>
<dbReference type="GO" id="GO:0005730">
    <property type="term" value="C:nucleolus"/>
    <property type="evidence" value="ECO:0007669"/>
    <property type="project" value="TreeGrafter"/>
</dbReference>
<dbReference type="OrthoDB" id="8952352at2759"/>
<feature type="non-terminal residue" evidence="2">
    <location>
        <position position="1"/>
    </location>
</feature>
<keyword evidence="3" id="KW-1185">Reference proteome</keyword>
<dbReference type="EMBL" id="JAFBMS010000011">
    <property type="protein sequence ID" value="KAG9348442.1"/>
    <property type="molecule type" value="Genomic_DNA"/>
</dbReference>
<reference evidence="2" key="1">
    <citation type="thesis" date="2021" institute="BYU ScholarsArchive" country="Provo, UT, USA">
        <title>Applications of and Algorithms for Genome Assembly and Genomic Analyses with an Emphasis on Marine Teleosts.</title>
        <authorList>
            <person name="Pickett B.D."/>
        </authorList>
    </citation>
    <scope>NUCLEOTIDE SEQUENCE</scope>
    <source>
        <strain evidence="2">HI-2016</strain>
    </source>
</reference>
<feature type="domain" description="URB1 N-terminal" evidence="1">
    <location>
        <begin position="3"/>
        <end position="67"/>
    </location>
</feature>
<organism evidence="2 3">
    <name type="scientific">Albula glossodonta</name>
    <name type="common">roundjaw bonefish</name>
    <dbReference type="NCBI Taxonomy" id="121402"/>
    <lineage>
        <taxon>Eukaryota</taxon>
        <taxon>Metazoa</taxon>
        <taxon>Chordata</taxon>
        <taxon>Craniata</taxon>
        <taxon>Vertebrata</taxon>
        <taxon>Euteleostomi</taxon>
        <taxon>Actinopterygii</taxon>
        <taxon>Neopterygii</taxon>
        <taxon>Teleostei</taxon>
        <taxon>Albuliformes</taxon>
        <taxon>Albulidae</taxon>
        <taxon>Albula</taxon>
    </lineage>
</organism>
<name>A0A8T2PFM4_9TELE</name>
<proteinExistence type="predicted"/>
<dbReference type="InterPro" id="IPR021714">
    <property type="entry name" value="URB1_N"/>
</dbReference>
<dbReference type="GO" id="GO:0000466">
    <property type="term" value="P:maturation of 5.8S rRNA from tricistronic rRNA transcript (SSU-rRNA, 5.8S rRNA, LSU-rRNA)"/>
    <property type="evidence" value="ECO:0007669"/>
    <property type="project" value="TreeGrafter"/>
</dbReference>
<comment type="caution">
    <text evidence="2">The sequence shown here is derived from an EMBL/GenBank/DDBJ whole genome shotgun (WGS) entry which is preliminary data.</text>
</comment>
<dbReference type="PANTHER" id="PTHR13500:SF0">
    <property type="entry name" value="NUCLEOLAR PRE-RIBOSOMAL-ASSOCIATED PROTEIN 1"/>
    <property type="match status" value="1"/>
</dbReference>
<dbReference type="Proteomes" id="UP000824540">
    <property type="component" value="Unassembled WGS sequence"/>
</dbReference>
<dbReference type="GO" id="GO:0000463">
    <property type="term" value="P:maturation of LSU-rRNA from tricistronic rRNA transcript (SSU-rRNA, 5.8S rRNA, LSU-rRNA)"/>
    <property type="evidence" value="ECO:0007669"/>
    <property type="project" value="TreeGrafter"/>
</dbReference>
<dbReference type="PANTHER" id="PTHR13500">
    <property type="entry name" value="NUCLEOLAR PRERIBOSOMAL-ASSOCIATED PROTEIN 1"/>
    <property type="match status" value="1"/>
</dbReference>
<dbReference type="AlphaFoldDB" id="A0A8T2PFM4"/>